<feature type="signal peptide" evidence="1">
    <location>
        <begin position="1"/>
        <end position="23"/>
    </location>
</feature>
<dbReference type="EMBL" id="JABBHF010000005">
    <property type="protein sequence ID" value="NMH87770.1"/>
    <property type="molecule type" value="Genomic_DNA"/>
</dbReference>
<keyword evidence="3" id="KW-1185">Reference proteome</keyword>
<feature type="chain" id="PRO_5046443195" evidence="1">
    <location>
        <begin position="24"/>
        <end position="187"/>
    </location>
</feature>
<dbReference type="PROSITE" id="PS51257">
    <property type="entry name" value="PROKAR_LIPOPROTEIN"/>
    <property type="match status" value="1"/>
</dbReference>
<accession>A0ABX1RXP3</accession>
<evidence type="ECO:0000256" key="1">
    <source>
        <dbReference type="SAM" id="SignalP"/>
    </source>
</evidence>
<proteinExistence type="predicted"/>
<evidence type="ECO:0000313" key="2">
    <source>
        <dbReference type="EMBL" id="NMH87770.1"/>
    </source>
</evidence>
<evidence type="ECO:0000313" key="3">
    <source>
        <dbReference type="Proteomes" id="UP000746690"/>
    </source>
</evidence>
<comment type="caution">
    <text evidence="2">The sequence shown here is derived from an EMBL/GenBank/DDBJ whole genome shotgun (WGS) entry which is preliminary data.</text>
</comment>
<keyword evidence="1" id="KW-0732">Signal</keyword>
<name>A0ABX1RXP3_9FLAO</name>
<reference evidence="2 3" key="1">
    <citation type="submission" date="2020-04" db="EMBL/GenBank/DDBJ databases">
        <title>A Flavivirga sp. nov.</title>
        <authorList>
            <person name="Sun X."/>
        </authorList>
    </citation>
    <scope>NUCLEOTIDE SEQUENCE [LARGE SCALE GENOMIC DNA]</scope>
    <source>
        <strain evidence="2 3">Y03</strain>
    </source>
</reference>
<dbReference type="RefSeq" id="WP_169672594.1">
    <property type="nucleotide sequence ID" value="NZ_JABBHF010000005.1"/>
</dbReference>
<gene>
    <name evidence="2" type="ORF">HHX25_09660</name>
</gene>
<dbReference type="Proteomes" id="UP000746690">
    <property type="component" value="Unassembled WGS sequence"/>
</dbReference>
<protein>
    <submittedName>
        <fullName evidence="2">Uncharacterized protein</fullName>
    </submittedName>
</protein>
<sequence>MQKQIIKYSFLVVAISLSLLSCVKDVDFDQADDFEISPVVESSLIFFEGQANRFLLNTNEIVSIKDSVTVEFFNSNFIVDNLIKSEFVFEAVNSISKEFQVRVDLINDLELQVHSFTLTASPSTNGNDVLSDHTEVFENDKLEALKNTSKIVFTLSLLSGETINQSTLGRIKLQSKAVFYLNIGEEL</sequence>
<organism evidence="2 3">
    <name type="scientific">Flavivirga algicola</name>
    <dbReference type="NCBI Taxonomy" id="2729136"/>
    <lineage>
        <taxon>Bacteria</taxon>
        <taxon>Pseudomonadati</taxon>
        <taxon>Bacteroidota</taxon>
        <taxon>Flavobacteriia</taxon>
        <taxon>Flavobacteriales</taxon>
        <taxon>Flavobacteriaceae</taxon>
        <taxon>Flavivirga</taxon>
    </lineage>
</organism>